<protein>
    <submittedName>
        <fullName evidence="1">Uncharacterized protein</fullName>
    </submittedName>
</protein>
<dbReference type="EMBL" id="AP011635">
    <property type="protein sequence ID" value="BAL52629.1"/>
    <property type="molecule type" value="Genomic_DNA"/>
</dbReference>
<organism evidence="1">
    <name type="scientific">uncultured prokaryote</name>
    <dbReference type="NCBI Taxonomy" id="198431"/>
    <lineage>
        <taxon>unclassified sequences</taxon>
        <taxon>environmental samples</taxon>
    </lineage>
</organism>
<sequence>LEVVEKQLAEERRRRIEREYTDEIRTYKFSGATVEETVRLLMFADGVIQKDASFNPSEVIRKILKAFTEVSKRLEEELGDSTLPSGGNGGEIEQEAQKIAKARNISIADAYAVLFRERPDLYEQYRRTLLSR</sequence>
<evidence type="ECO:0000313" key="1">
    <source>
        <dbReference type="EMBL" id="BAL52629.1"/>
    </source>
</evidence>
<accession>H5S8Z3</accession>
<proteinExistence type="predicted"/>
<reference evidence="1" key="1">
    <citation type="journal article" date="2005" name="Environ. Microbiol.">
        <title>Genetic and functional properties of uncultivated thermophilic crenarchaeotes from a subsurface gold mine as revealed by analysis of genome fragments.</title>
        <authorList>
            <person name="Nunoura T."/>
            <person name="Hirayama H."/>
            <person name="Takami H."/>
            <person name="Oida H."/>
            <person name="Nishi S."/>
            <person name="Shimamura S."/>
            <person name="Suzuki Y."/>
            <person name="Inagaki F."/>
            <person name="Takai K."/>
            <person name="Nealson K.H."/>
            <person name="Horikoshi K."/>
        </authorList>
    </citation>
    <scope>NUCLEOTIDE SEQUENCE</scope>
</reference>
<reference evidence="1" key="2">
    <citation type="journal article" date="2012" name="PLoS ONE">
        <title>A Deeply Branching Thermophilic Bacterium with an Ancient Acetyl-CoA Pathway Dominates a Subsurface Ecosystem.</title>
        <authorList>
            <person name="Takami H."/>
            <person name="Noguchi H."/>
            <person name="Takaki Y."/>
            <person name="Uchiyama I."/>
            <person name="Toyoda A."/>
            <person name="Nishi S."/>
            <person name="Chee G.-J."/>
            <person name="Arai W."/>
            <person name="Nunoura T."/>
            <person name="Itoh T."/>
            <person name="Hattori M."/>
            <person name="Takai K."/>
        </authorList>
    </citation>
    <scope>NUCLEOTIDE SEQUENCE</scope>
</reference>
<feature type="non-terminal residue" evidence="1">
    <location>
        <position position="1"/>
    </location>
</feature>
<name>H5S8Z3_9ZZZZ</name>
<dbReference type="AlphaFoldDB" id="H5S8Z3"/>
<gene>
    <name evidence="1" type="ORF">HGMM_F01H12C01</name>
</gene>